<accession>A0A3M7SIE8</accession>
<protein>
    <submittedName>
        <fullName evidence="1">Uncharacterized protein</fullName>
    </submittedName>
</protein>
<name>A0A3M7SIE8_BRAPC</name>
<evidence type="ECO:0000313" key="1">
    <source>
        <dbReference type="EMBL" id="RNA35664.1"/>
    </source>
</evidence>
<evidence type="ECO:0000313" key="2">
    <source>
        <dbReference type="Proteomes" id="UP000276133"/>
    </source>
</evidence>
<dbReference type="AlphaFoldDB" id="A0A3M7SIE8"/>
<reference evidence="1 2" key="1">
    <citation type="journal article" date="2018" name="Sci. Rep.">
        <title>Genomic signatures of local adaptation to the degree of environmental predictability in rotifers.</title>
        <authorList>
            <person name="Franch-Gras L."/>
            <person name="Hahn C."/>
            <person name="Garcia-Roger E.M."/>
            <person name="Carmona M.J."/>
            <person name="Serra M."/>
            <person name="Gomez A."/>
        </authorList>
    </citation>
    <scope>NUCLEOTIDE SEQUENCE [LARGE SCALE GENOMIC DNA]</scope>
    <source>
        <strain evidence="1">HYR1</strain>
    </source>
</reference>
<comment type="caution">
    <text evidence="1">The sequence shown here is derived from an EMBL/GenBank/DDBJ whole genome shotgun (WGS) entry which is preliminary data.</text>
</comment>
<keyword evidence="2" id="KW-1185">Reference proteome</keyword>
<proteinExistence type="predicted"/>
<organism evidence="1 2">
    <name type="scientific">Brachionus plicatilis</name>
    <name type="common">Marine rotifer</name>
    <name type="synonym">Brachionus muelleri</name>
    <dbReference type="NCBI Taxonomy" id="10195"/>
    <lineage>
        <taxon>Eukaryota</taxon>
        <taxon>Metazoa</taxon>
        <taxon>Spiralia</taxon>
        <taxon>Gnathifera</taxon>
        <taxon>Rotifera</taxon>
        <taxon>Eurotatoria</taxon>
        <taxon>Monogononta</taxon>
        <taxon>Pseudotrocha</taxon>
        <taxon>Ploima</taxon>
        <taxon>Brachionidae</taxon>
        <taxon>Brachionus</taxon>
    </lineage>
</organism>
<dbReference type="Proteomes" id="UP000276133">
    <property type="component" value="Unassembled WGS sequence"/>
</dbReference>
<dbReference type="EMBL" id="REGN01001302">
    <property type="protein sequence ID" value="RNA35664.1"/>
    <property type="molecule type" value="Genomic_DNA"/>
</dbReference>
<feature type="non-terminal residue" evidence="1">
    <location>
        <position position="73"/>
    </location>
</feature>
<sequence length="73" mass="8314">MACVTMCGILKCLTIPVRPEVPEAVPKCQKLRYCFSYGKEKEFNKRVIDAHETGGSLRKGLELCRNKRVDLEL</sequence>
<gene>
    <name evidence="1" type="ORF">BpHYR1_046090</name>
</gene>